<evidence type="ECO:0000313" key="13">
    <source>
        <dbReference type="Proteomes" id="UP000563349"/>
    </source>
</evidence>
<dbReference type="InterPro" id="IPR001901">
    <property type="entry name" value="Translocase_SecE/Sec61-g"/>
</dbReference>
<dbReference type="GO" id="GO:0008320">
    <property type="term" value="F:protein transmembrane transporter activity"/>
    <property type="evidence" value="ECO:0007669"/>
    <property type="project" value="InterPro"/>
</dbReference>
<comment type="subcellular location">
    <subcellularLocation>
        <location evidence="1">Membrane</location>
    </subcellularLocation>
</comment>
<evidence type="ECO:0000256" key="5">
    <source>
        <dbReference type="ARBA" id="ARBA00022989"/>
    </source>
</evidence>
<evidence type="ECO:0000256" key="4">
    <source>
        <dbReference type="ARBA" id="ARBA00022927"/>
    </source>
</evidence>
<dbReference type="Proteomes" id="UP000461595">
    <property type="component" value="Unassembled WGS sequence"/>
</dbReference>
<dbReference type="Proteomes" id="UP000589521">
    <property type="component" value="Unassembled WGS sequence"/>
</dbReference>
<keyword evidence="5 8" id="KW-1133">Transmembrane helix</keyword>
<keyword evidence="3 8" id="KW-0812">Transmembrane</keyword>
<comment type="caution">
    <text evidence="11">The sequence shown here is derived from an EMBL/GenBank/DDBJ whole genome shotgun (WGS) entry which is preliminary data.</text>
</comment>
<keyword evidence="6" id="KW-0811">Translocation</keyword>
<sequence>MRFVLDTFRILRDTAWPNRKQRWTDFWSVLQYSAFFILVIFLFDQAVSRVFNLLLDFFQ</sequence>
<keyword evidence="2" id="KW-0813">Transport</keyword>
<evidence type="ECO:0000313" key="9">
    <source>
        <dbReference type="EMBL" id="MVX59047.1"/>
    </source>
</evidence>
<keyword evidence="13" id="KW-1185">Reference proteome</keyword>
<dbReference type="NCBIfam" id="TIGR00964">
    <property type="entry name" value="secE_bact"/>
    <property type="match status" value="1"/>
</dbReference>
<proteinExistence type="predicted"/>
<dbReference type="GO" id="GO:0016020">
    <property type="term" value="C:membrane"/>
    <property type="evidence" value="ECO:0007669"/>
    <property type="project" value="UniProtKB-SubCell"/>
</dbReference>
<evidence type="ECO:0000256" key="7">
    <source>
        <dbReference type="ARBA" id="ARBA00023136"/>
    </source>
</evidence>
<dbReference type="Proteomes" id="UP000563349">
    <property type="component" value="Unassembled WGS sequence"/>
</dbReference>
<evidence type="ECO:0000313" key="11">
    <source>
        <dbReference type="EMBL" id="NYS97187.1"/>
    </source>
</evidence>
<dbReference type="InterPro" id="IPR038379">
    <property type="entry name" value="SecE_sf"/>
</dbReference>
<organism evidence="11 14">
    <name type="scientific">Streptococcus danieliae</name>
    <dbReference type="NCBI Taxonomy" id="747656"/>
    <lineage>
        <taxon>Bacteria</taxon>
        <taxon>Bacillati</taxon>
        <taxon>Bacillota</taxon>
        <taxon>Bacilli</taxon>
        <taxon>Lactobacillales</taxon>
        <taxon>Streptococcaceae</taxon>
        <taxon>Streptococcus</taxon>
    </lineage>
</organism>
<name>A0A7Z0S5K3_9STRE</name>
<dbReference type="EMBL" id="WSRS01000039">
    <property type="protein sequence ID" value="MVX59047.1"/>
    <property type="molecule type" value="Genomic_DNA"/>
</dbReference>
<dbReference type="OrthoDB" id="9813233at2"/>
<accession>A0A7Z0S5K3</accession>
<dbReference type="EMBL" id="JACBXX010000174">
    <property type="protein sequence ID" value="NYS97187.1"/>
    <property type="molecule type" value="Genomic_DNA"/>
</dbReference>
<evidence type="ECO:0000313" key="12">
    <source>
        <dbReference type="Proteomes" id="UP000461595"/>
    </source>
</evidence>
<dbReference type="EMBL" id="JACBYG010000038">
    <property type="protein sequence ID" value="NYS49163.1"/>
    <property type="molecule type" value="Genomic_DNA"/>
</dbReference>
<gene>
    <name evidence="11" type="primary">secE</name>
    <name evidence="9" type="ORF">E5983_05225</name>
    <name evidence="10" type="ORF">HZY93_04140</name>
    <name evidence="11" type="ORF">HZY94_08370</name>
</gene>
<evidence type="ECO:0000256" key="2">
    <source>
        <dbReference type="ARBA" id="ARBA00022448"/>
    </source>
</evidence>
<evidence type="ECO:0000256" key="3">
    <source>
        <dbReference type="ARBA" id="ARBA00022692"/>
    </source>
</evidence>
<evidence type="ECO:0000256" key="8">
    <source>
        <dbReference type="SAM" id="Phobius"/>
    </source>
</evidence>
<evidence type="ECO:0000256" key="1">
    <source>
        <dbReference type="ARBA" id="ARBA00004370"/>
    </source>
</evidence>
<dbReference type="RefSeq" id="WP_160332852.1">
    <property type="nucleotide sequence ID" value="NZ_CATKDJ010000199.1"/>
</dbReference>
<evidence type="ECO:0000313" key="14">
    <source>
        <dbReference type="Proteomes" id="UP000589521"/>
    </source>
</evidence>
<protein>
    <submittedName>
        <fullName evidence="11">Preprotein translocase subunit SecE</fullName>
    </submittedName>
</protein>
<keyword evidence="7 8" id="KW-0472">Membrane</keyword>
<feature type="transmembrane region" description="Helical" evidence="8">
    <location>
        <begin position="26"/>
        <end position="43"/>
    </location>
</feature>
<reference evidence="13 14" key="2">
    <citation type="submission" date="2020-07" db="EMBL/GenBank/DDBJ databases">
        <title>MOT database genomes.</title>
        <authorList>
            <person name="Joseph S."/>
            <person name="Aduse-Opoku J."/>
            <person name="Hashim A."/>
            <person name="Wade W."/>
            <person name="Curtis M."/>
        </authorList>
    </citation>
    <scope>NUCLEOTIDE SEQUENCE [LARGE SCALE GENOMIC DNA]</scope>
    <source>
        <strain evidence="10 13">CCW311</strain>
        <strain evidence="11 14">STR</strain>
    </source>
</reference>
<dbReference type="Pfam" id="PF00584">
    <property type="entry name" value="SecE"/>
    <property type="match status" value="1"/>
</dbReference>
<dbReference type="GO" id="GO:0006886">
    <property type="term" value="P:intracellular protein transport"/>
    <property type="evidence" value="ECO:0007669"/>
    <property type="project" value="InterPro"/>
</dbReference>
<dbReference type="InterPro" id="IPR005807">
    <property type="entry name" value="SecE_bac"/>
</dbReference>
<dbReference type="GO" id="GO:0009306">
    <property type="term" value="P:protein secretion"/>
    <property type="evidence" value="ECO:0007669"/>
    <property type="project" value="InterPro"/>
</dbReference>
<dbReference type="GO" id="GO:0006605">
    <property type="term" value="P:protein targeting"/>
    <property type="evidence" value="ECO:0007669"/>
    <property type="project" value="InterPro"/>
</dbReference>
<evidence type="ECO:0000313" key="10">
    <source>
        <dbReference type="EMBL" id="NYS49163.1"/>
    </source>
</evidence>
<dbReference type="Gene3D" id="1.20.5.1030">
    <property type="entry name" value="Preprotein translocase secy subunit"/>
    <property type="match status" value="1"/>
</dbReference>
<keyword evidence="4" id="KW-0653">Protein transport</keyword>
<evidence type="ECO:0000256" key="6">
    <source>
        <dbReference type="ARBA" id="ARBA00023010"/>
    </source>
</evidence>
<dbReference type="AlphaFoldDB" id="A0A7Z0S5K3"/>
<reference evidence="9 12" key="1">
    <citation type="submission" date="2019-12" db="EMBL/GenBank/DDBJ databases">
        <title>Microbes associate with the intestines of laboratory mice.</title>
        <authorList>
            <person name="Navarre W."/>
            <person name="Wong E."/>
        </authorList>
    </citation>
    <scope>NUCLEOTIDE SEQUENCE [LARGE SCALE GENOMIC DNA]</scope>
    <source>
        <strain evidence="9 12">NM51_B2-22</strain>
    </source>
</reference>